<sequence length="591" mass="65011">MPLTGNTIIAVDTAQADVVSAHTLLSCLIREVAGPDRQVVIDSGHLLVRLPHIDRLLRVRLRRVSAVGAHRFTGPVQCHGGGDTEWTDTGLDDLADLIDAELTARTGVRNEEFANQVRASRDTLAAMLAARPSAPAHRPSADYVESEQALLAGHPRHPAPKWRSGDTAQWRRYSPETRSAFRMRWLAVPEELIHDHAVHGDFDTHAVTAELLGPARDRVPEGCRVLPVHPWQFALLSDDRNLGPVLTEALAAGALHDLGQAGLEFHPTASVRTLYQPATDLFLKTSLHVRITNCLRKNASYELIGAVELTRVLGEVFAEVSARHPGFTVLPEPAARSVRLPSRYGTSGQRHELLEGLGTIVRTGIGGLLGPGRRAHLAATLAEPHPDPAGTRTRLADLAPGDRLVPWARRWWRDYVRLLVPPVLRLWTEHGVVLEPHLQNIVVVLDSDGLPVRLLARDLEGTKLLAHQRSGTLAMLPADVARSVVYDEERGWNRVAYCLFVNHLTEIAGALADIAPDVPHFEDELWDFLTDLIASTSTELGHPPRLRALLAGVPLPAKANLLLRWRRRADREAAYLPFPNPLGRNSFGDGR</sequence>
<comment type="pathway">
    <text evidence="1">Siderophore biosynthesis.</text>
</comment>
<dbReference type="PANTHER" id="PTHR34384:SF5">
    <property type="entry name" value="L-2,3-DIAMINOPROPANOATE--CITRATE LIGASE"/>
    <property type="match status" value="1"/>
</dbReference>
<evidence type="ECO:0000313" key="6">
    <source>
        <dbReference type="Proteomes" id="UP001597417"/>
    </source>
</evidence>
<accession>A0ABW5G395</accession>
<comment type="similarity">
    <text evidence="2">Belongs to the IucA/IucC family.</text>
</comment>
<evidence type="ECO:0000256" key="2">
    <source>
        <dbReference type="ARBA" id="ARBA00007832"/>
    </source>
</evidence>
<gene>
    <name evidence="5" type="ORF">ACFSXZ_35120</name>
</gene>
<dbReference type="InterPro" id="IPR007310">
    <property type="entry name" value="Aerobactin_biosyn_IucA/IucC_N"/>
</dbReference>
<dbReference type="Pfam" id="PF04183">
    <property type="entry name" value="IucA_IucC"/>
    <property type="match status" value="1"/>
</dbReference>
<evidence type="ECO:0000313" key="5">
    <source>
        <dbReference type="EMBL" id="MFD2421576.1"/>
    </source>
</evidence>
<proteinExistence type="inferred from homology"/>
<organism evidence="5 6">
    <name type="scientific">Amycolatopsis pigmentata</name>
    <dbReference type="NCBI Taxonomy" id="450801"/>
    <lineage>
        <taxon>Bacteria</taxon>
        <taxon>Bacillati</taxon>
        <taxon>Actinomycetota</taxon>
        <taxon>Actinomycetes</taxon>
        <taxon>Pseudonocardiales</taxon>
        <taxon>Pseudonocardiaceae</taxon>
        <taxon>Amycolatopsis</taxon>
    </lineage>
</organism>
<evidence type="ECO:0000256" key="1">
    <source>
        <dbReference type="ARBA" id="ARBA00004924"/>
    </source>
</evidence>
<dbReference type="RefSeq" id="WP_378270238.1">
    <property type="nucleotide sequence ID" value="NZ_JBHUKR010000022.1"/>
</dbReference>
<comment type="caution">
    <text evidence="5">The sequence shown here is derived from an EMBL/GenBank/DDBJ whole genome shotgun (WGS) entry which is preliminary data.</text>
</comment>
<dbReference type="Proteomes" id="UP001597417">
    <property type="component" value="Unassembled WGS sequence"/>
</dbReference>
<name>A0ABW5G395_9PSEU</name>
<feature type="domain" description="Aerobactin siderophore biosynthesis IucA/IucC N-terminal" evidence="3">
    <location>
        <begin position="142"/>
        <end position="382"/>
    </location>
</feature>
<keyword evidence="6" id="KW-1185">Reference proteome</keyword>
<dbReference type="Pfam" id="PF06276">
    <property type="entry name" value="FhuF"/>
    <property type="match status" value="1"/>
</dbReference>
<feature type="domain" description="Aerobactin siderophore biosynthesis IucA/IucC-like C-terminal" evidence="4">
    <location>
        <begin position="410"/>
        <end position="571"/>
    </location>
</feature>
<dbReference type="Gene3D" id="1.10.510.40">
    <property type="match status" value="1"/>
</dbReference>
<protein>
    <submittedName>
        <fullName evidence="5">IucA/IucC family protein</fullName>
    </submittedName>
</protein>
<dbReference type="InterPro" id="IPR022770">
    <property type="entry name" value="IucA/IucC-like_C"/>
</dbReference>
<evidence type="ECO:0000259" key="4">
    <source>
        <dbReference type="Pfam" id="PF06276"/>
    </source>
</evidence>
<reference evidence="6" key="1">
    <citation type="journal article" date="2019" name="Int. J. Syst. Evol. Microbiol.">
        <title>The Global Catalogue of Microorganisms (GCM) 10K type strain sequencing project: providing services to taxonomists for standard genome sequencing and annotation.</title>
        <authorList>
            <consortium name="The Broad Institute Genomics Platform"/>
            <consortium name="The Broad Institute Genome Sequencing Center for Infectious Disease"/>
            <person name="Wu L."/>
            <person name="Ma J."/>
        </authorList>
    </citation>
    <scope>NUCLEOTIDE SEQUENCE [LARGE SCALE GENOMIC DNA]</scope>
    <source>
        <strain evidence="6">CGMCC 4.7645</strain>
    </source>
</reference>
<dbReference type="PANTHER" id="PTHR34384">
    <property type="entry name" value="L-2,3-DIAMINOPROPANOATE--CITRATE LIGASE"/>
    <property type="match status" value="1"/>
</dbReference>
<dbReference type="EMBL" id="JBHUKR010000022">
    <property type="protein sequence ID" value="MFD2421576.1"/>
    <property type="molecule type" value="Genomic_DNA"/>
</dbReference>
<evidence type="ECO:0000259" key="3">
    <source>
        <dbReference type="Pfam" id="PF04183"/>
    </source>
</evidence>
<dbReference type="InterPro" id="IPR037455">
    <property type="entry name" value="LucA/IucC-like"/>
</dbReference>